<keyword evidence="1" id="KW-1133">Transmembrane helix</keyword>
<dbReference type="AlphaFoldDB" id="A0A1I6YCJ2"/>
<keyword evidence="1" id="KW-0812">Transmembrane</keyword>
<feature type="transmembrane region" description="Helical" evidence="1">
    <location>
        <begin position="620"/>
        <end position="641"/>
    </location>
</feature>
<gene>
    <name evidence="3" type="ORF">SAMN05216474_0789</name>
</gene>
<evidence type="ECO:0000313" key="3">
    <source>
        <dbReference type="EMBL" id="SFT47914.1"/>
    </source>
</evidence>
<dbReference type="RefSeq" id="WP_090246554.1">
    <property type="nucleotide sequence ID" value="NZ_FPAS01000001.1"/>
</dbReference>
<evidence type="ECO:0000256" key="1">
    <source>
        <dbReference type="SAM" id="Phobius"/>
    </source>
</evidence>
<dbReference type="GO" id="GO:0031072">
    <property type="term" value="F:heat shock protein binding"/>
    <property type="evidence" value="ECO:0007669"/>
    <property type="project" value="InterPro"/>
</dbReference>
<feature type="domain" description="Co-chaperone DjlA N-terminal" evidence="2">
    <location>
        <begin position="503"/>
        <end position="599"/>
    </location>
</feature>
<dbReference type="Proteomes" id="UP000236454">
    <property type="component" value="Unassembled WGS sequence"/>
</dbReference>
<dbReference type="SUPFAM" id="SSF158682">
    <property type="entry name" value="TerB-like"/>
    <property type="match status" value="1"/>
</dbReference>
<name>A0A1I6YCJ2_9FLAO</name>
<accession>A0A1I6YCJ2</accession>
<dbReference type="CDD" id="cd10719">
    <property type="entry name" value="DnaJ_zf"/>
    <property type="match status" value="1"/>
</dbReference>
<keyword evidence="4" id="KW-1185">Reference proteome</keyword>
<dbReference type="InterPro" id="IPR001305">
    <property type="entry name" value="HSP_DnaJ_Cys-rich_dom"/>
</dbReference>
<dbReference type="InterPro" id="IPR007791">
    <property type="entry name" value="DjlA_N"/>
</dbReference>
<dbReference type="PANTHER" id="PTHR15852">
    <property type="entry name" value="PLASTID TRANSCRIPTIONALLY ACTIVE PROTEIN"/>
    <property type="match status" value="1"/>
</dbReference>
<dbReference type="CDD" id="cd07177">
    <property type="entry name" value="terB_like"/>
    <property type="match status" value="1"/>
</dbReference>
<protein>
    <submittedName>
        <fullName evidence="3">Tellurite resistance protein TerB</fullName>
    </submittedName>
</protein>
<dbReference type="Gene3D" id="1.10.3680.10">
    <property type="entry name" value="TerB-like"/>
    <property type="match status" value="1"/>
</dbReference>
<evidence type="ECO:0000313" key="4">
    <source>
        <dbReference type="Proteomes" id="UP000236454"/>
    </source>
</evidence>
<evidence type="ECO:0000259" key="2">
    <source>
        <dbReference type="Pfam" id="PF05099"/>
    </source>
</evidence>
<dbReference type="Pfam" id="PF05099">
    <property type="entry name" value="TerB"/>
    <property type="match status" value="1"/>
</dbReference>
<sequence length="849" mass="96696">MNKLEEKSLSKIEESQKKDLDFIKLKIKDSNPTLYDQLLISSEERKYYFYTEYTAESLSRVVKEYKFPLLPSVNSDFRSTFLTKKSSIQKIENVEIFESIERLGVYSNLVPSLNNEKLVYYDEIPLELNKGKVISNQPYYYIPELTKSETCHQCNGEKYTTCEDKECQGQHVYTCSDCRGQGEISCGKCDGRHEYRCPSCQGKGELKCTRCRGIGNVQCDNCNGKGYRNINGRDEKCLRCRGGQKTCNECKGTGSRKCSSLSGHGLIGAVIKKGVGHEYCGGKGVITCKVCKPNGKIDCERCHTSGDITCEICYGDQIDNRCGKIDCKTCKTTGEIGTLSFIESKIDYHRDKTINCTNAHIRTDKFSINNIKKFIQASEPLEVYRNINNDEEIKYDQYSKDLSQVIEKKLGISKTSYPKLLVENLFYECVPCTTVTYSHILSGTEHKVSLIGIDTDEPEVIFHSDPTKIDSKKGLEKNVFKDLTGRAFTTKTYKQKIEKRNEIILMVHIAKADGLIEDSEKQVLAKYITSLDNFTNKEKQELFDLMSTSELPELKEDRAIFYSEESILKAIDKMTELATNADGTFEEAEKVKIQELKEFILHASASKKGRLANFFGTWQISIPILVTLSSIIFTCIWFLFLSPIETNPKNQLVTENNSILPIKTELADTIEKYTTNDPKTETSVIENKIEYGIVEAQFSYIEFGDFYYFVFTDNNGKEWDFGKGENNLEDYDFGEEGSNPELVGQKFKINWKKEVVTSTDMNGNNENKYDILSIVSIERINNNTISKYKINDPDGFSNLRDKPNGQVLQKIYDNETFEVVGEVDDWKKVKLSNGILGFIHTSRVVLINE</sequence>
<dbReference type="OrthoDB" id="1452006at2"/>
<keyword evidence="1" id="KW-0472">Membrane</keyword>
<proteinExistence type="predicted"/>
<organism evidence="3 4">
    <name type="scientific">Lishizhenia tianjinensis</name>
    <dbReference type="NCBI Taxonomy" id="477690"/>
    <lineage>
        <taxon>Bacteria</taxon>
        <taxon>Pseudomonadati</taxon>
        <taxon>Bacteroidota</taxon>
        <taxon>Flavobacteriia</taxon>
        <taxon>Flavobacteriales</taxon>
        <taxon>Crocinitomicaceae</taxon>
        <taxon>Lishizhenia</taxon>
    </lineage>
</organism>
<dbReference type="EMBL" id="FPAS01000001">
    <property type="protein sequence ID" value="SFT47914.1"/>
    <property type="molecule type" value="Genomic_DNA"/>
</dbReference>
<dbReference type="InterPro" id="IPR029024">
    <property type="entry name" value="TerB-like"/>
</dbReference>
<dbReference type="PANTHER" id="PTHR15852:SF54">
    <property type="entry name" value="PROTEIN SSUH2 HOMOLOG"/>
    <property type="match status" value="1"/>
</dbReference>
<dbReference type="GO" id="GO:0051082">
    <property type="term" value="F:unfolded protein binding"/>
    <property type="evidence" value="ECO:0007669"/>
    <property type="project" value="InterPro"/>
</dbReference>
<dbReference type="STRING" id="477690.SAMN05216474_0789"/>
<reference evidence="3 4" key="1">
    <citation type="submission" date="2016-10" db="EMBL/GenBank/DDBJ databases">
        <authorList>
            <person name="de Groot N.N."/>
        </authorList>
    </citation>
    <scope>NUCLEOTIDE SEQUENCE [LARGE SCALE GENOMIC DNA]</scope>
    <source>
        <strain evidence="3 4">CGMCC 1.7005</strain>
    </source>
</reference>